<dbReference type="Proteomes" id="UP001201980">
    <property type="component" value="Unassembled WGS sequence"/>
</dbReference>
<dbReference type="AlphaFoldDB" id="A0AAD5RT68"/>
<comment type="caution">
    <text evidence="2">The sequence shown here is derived from an EMBL/GenBank/DDBJ whole genome shotgun (WGS) entry which is preliminary data.</text>
</comment>
<keyword evidence="3" id="KW-1185">Reference proteome</keyword>
<dbReference type="EMBL" id="JAKWBI020000240">
    <property type="protein sequence ID" value="KAJ2898191.1"/>
    <property type="molecule type" value="Genomic_DNA"/>
</dbReference>
<proteinExistence type="predicted"/>
<accession>A0AAD5RT68</accession>
<reference evidence="2" key="1">
    <citation type="submission" date="2022-07" db="EMBL/GenBank/DDBJ databases">
        <title>Draft genome sequence of Zalerion maritima ATCC 34329, a (micro)plastics degrading marine fungus.</title>
        <authorList>
            <person name="Paco A."/>
            <person name="Goncalves M.F.M."/>
            <person name="Rocha-Santos T.A.P."/>
            <person name="Alves A."/>
        </authorList>
    </citation>
    <scope>NUCLEOTIDE SEQUENCE</scope>
    <source>
        <strain evidence="2">ATCC 34329</strain>
    </source>
</reference>
<evidence type="ECO:0000313" key="2">
    <source>
        <dbReference type="EMBL" id="KAJ2898191.1"/>
    </source>
</evidence>
<dbReference type="InterPro" id="IPR016169">
    <property type="entry name" value="FAD-bd_PCMH_sub2"/>
</dbReference>
<feature type="region of interest" description="Disordered" evidence="1">
    <location>
        <begin position="73"/>
        <end position="92"/>
    </location>
</feature>
<evidence type="ECO:0000256" key="1">
    <source>
        <dbReference type="SAM" id="MobiDB-lite"/>
    </source>
</evidence>
<name>A0AAD5RT68_9PEZI</name>
<dbReference type="Gene3D" id="3.30.465.10">
    <property type="match status" value="1"/>
</dbReference>
<feature type="region of interest" description="Disordered" evidence="1">
    <location>
        <begin position="1"/>
        <end position="29"/>
    </location>
</feature>
<protein>
    <submittedName>
        <fullName evidence="2">Vanillyl-alcohol oxidase</fullName>
    </submittedName>
</protein>
<gene>
    <name evidence="2" type="ORF">MKZ38_004117</name>
</gene>
<sequence>MWTLEGAYSPVELGSPSPTCGPVSASRRYGPQQEALGRWNTVERGIGYNHFMNHCGMEVILPDGSLVRTVMGGLPDNGREKDGFSADQQPGNRCWQLSNYGFGP</sequence>
<organism evidence="2 3">
    <name type="scientific">Zalerion maritima</name>
    <dbReference type="NCBI Taxonomy" id="339359"/>
    <lineage>
        <taxon>Eukaryota</taxon>
        <taxon>Fungi</taxon>
        <taxon>Dikarya</taxon>
        <taxon>Ascomycota</taxon>
        <taxon>Pezizomycotina</taxon>
        <taxon>Sordariomycetes</taxon>
        <taxon>Lulworthiomycetidae</taxon>
        <taxon>Lulworthiales</taxon>
        <taxon>Lulworthiaceae</taxon>
        <taxon>Zalerion</taxon>
    </lineage>
</organism>
<evidence type="ECO:0000313" key="3">
    <source>
        <dbReference type="Proteomes" id="UP001201980"/>
    </source>
</evidence>